<comment type="caution">
    <text evidence="2">The sequence shown here is derived from an EMBL/GenBank/DDBJ whole genome shotgun (WGS) entry which is preliminary data.</text>
</comment>
<feature type="region of interest" description="Disordered" evidence="1">
    <location>
        <begin position="1"/>
        <end position="22"/>
    </location>
</feature>
<gene>
    <name evidence="2" type="ORF">BTR14_13510</name>
</gene>
<proteinExistence type="predicted"/>
<protein>
    <submittedName>
        <fullName evidence="2">Uncharacterized protein</fullName>
    </submittedName>
</protein>
<name>A0ABX3PBP4_9HYPH</name>
<organism evidence="2 3">
    <name type="scientific">Xaviernesmea rhizosphaerae</name>
    <dbReference type="NCBI Taxonomy" id="1672749"/>
    <lineage>
        <taxon>Bacteria</taxon>
        <taxon>Pseudomonadati</taxon>
        <taxon>Pseudomonadota</taxon>
        <taxon>Alphaproteobacteria</taxon>
        <taxon>Hyphomicrobiales</taxon>
        <taxon>Rhizobiaceae</taxon>
        <taxon>Rhizobium/Agrobacterium group</taxon>
        <taxon>Xaviernesmea</taxon>
    </lineage>
</organism>
<dbReference type="EMBL" id="MSPX01000011">
    <property type="protein sequence ID" value="OQP85797.1"/>
    <property type="molecule type" value="Genomic_DNA"/>
</dbReference>
<keyword evidence="3" id="KW-1185">Reference proteome</keyword>
<sequence length="367" mass="39481">MDETEQSADPASTRTSTPATDIIPHVAAGSDAPLKQVTERAAKFTSSALAATWSFSKKAAADLNAKRLDYLARQQAEASERQRHERLARFDGVNRILRSHAEVLHPKDLASVDAYAEAVGRDDVALAAFADHPQVLALCQLAETKAEILAFDRAFNDPAHLVEEPVERLFTALGPDRVKPRLQAIAASYQVSNAGNIIAGSVMAARRNYGGLLLSVNDSARTGHHNGAAVGAFTKQIHALCYGSALATLDGAHGQMLRYAYRLRHFDIGDAARLDRLIFSLVYNNGRASPRLPQPVNKFTPQFPLEFHNNFCADIFPVSQAIADLTGLREAGGTMARTLWQAADLAPVLSAQPSALPRAGVMGVGPD</sequence>
<accession>A0ABX3PBP4</accession>
<reference evidence="2 3" key="1">
    <citation type="journal article" date="2017" name="Antonie Van Leeuwenhoek">
        <title>Rhizobium rhizosphaerae sp. nov., a novel species isolated from rice rhizosphere.</title>
        <authorList>
            <person name="Zhao J.J."/>
            <person name="Zhang J."/>
            <person name="Zhang R.J."/>
            <person name="Zhang C.W."/>
            <person name="Yin H.Q."/>
            <person name="Zhang X.X."/>
        </authorList>
    </citation>
    <scope>NUCLEOTIDE SEQUENCE [LARGE SCALE GENOMIC DNA]</scope>
    <source>
        <strain evidence="2 3">RD15</strain>
    </source>
</reference>
<dbReference type="RefSeq" id="WP_081176563.1">
    <property type="nucleotide sequence ID" value="NZ_MSPX01000011.1"/>
</dbReference>
<evidence type="ECO:0000256" key="1">
    <source>
        <dbReference type="SAM" id="MobiDB-lite"/>
    </source>
</evidence>
<evidence type="ECO:0000313" key="3">
    <source>
        <dbReference type="Proteomes" id="UP000192652"/>
    </source>
</evidence>
<feature type="compositionally biased region" description="Polar residues" evidence="1">
    <location>
        <begin position="7"/>
        <end position="19"/>
    </location>
</feature>
<evidence type="ECO:0000313" key="2">
    <source>
        <dbReference type="EMBL" id="OQP85797.1"/>
    </source>
</evidence>
<dbReference type="Proteomes" id="UP000192652">
    <property type="component" value="Unassembled WGS sequence"/>
</dbReference>